<accession>Q8DJF8</accession>
<gene>
    <name evidence="1" type="ordered locus">tlr1267</name>
</gene>
<dbReference type="eggNOG" id="ENOG502ZIWW">
    <property type="taxonomic scope" value="Bacteria"/>
</dbReference>
<name>Q8DJF8_THEVB</name>
<dbReference type="RefSeq" id="WP_011057107.1">
    <property type="nucleotide sequence ID" value="NC_004113.1"/>
</dbReference>
<dbReference type="PATRIC" id="fig|197221.4.peg.1334"/>
<sequence length="124" mass="14040">MNSESPITEHLPPEVRSWLYAYQQEHQLASPEAAIVDIVCKFYTQPNHLSERVANLERRVNALSREVIHLRQQLPENYDRLREQLAAVRLSHSGILHNLRDRLEALESAVFSGGPSAADAEADS</sequence>
<dbReference type="AlphaFoldDB" id="Q8DJF8"/>
<dbReference type="KEGG" id="tel:tlr1267"/>
<keyword evidence="2" id="KW-1185">Reference proteome</keyword>
<evidence type="ECO:0000313" key="1">
    <source>
        <dbReference type="EMBL" id="BAC08819.1"/>
    </source>
</evidence>
<dbReference type="EnsemblBacteria" id="BAC08819">
    <property type="protein sequence ID" value="BAC08819"/>
    <property type="gene ID" value="BAC08819"/>
</dbReference>
<reference evidence="1 2" key="1">
    <citation type="journal article" date="2002" name="DNA Res.">
        <title>Complete genome structure of the thermophilic cyanobacterium Thermosynechococcus elongatus BP-1.</title>
        <authorList>
            <person name="Nakamura Y."/>
            <person name="Kaneko T."/>
            <person name="Sato S."/>
            <person name="Ikeuchi M."/>
            <person name="Katoh H."/>
            <person name="Sasamoto S."/>
            <person name="Watanabe A."/>
            <person name="Iriguchi M."/>
            <person name="Kawashima K."/>
            <person name="Kimura T."/>
            <person name="Kishida Y."/>
            <person name="Kiyokawa C."/>
            <person name="Kohara M."/>
            <person name="Matsumoto M."/>
            <person name="Matsuno A."/>
            <person name="Nakazaki N."/>
            <person name="Shimpo S."/>
            <person name="Sugimoto M."/>
            <person name="Takeuchi C."/>
            <person name="Yamada M."/>
            <person name="Tabata S."/>
        </authorList>
    </citation>
    <scope>NUCLEOTIDE SEQUENCE [LARGE SCALE GENOMIC DNA]</scope>
    <source>
        <strain evidence="2">IAM M-273 / NIES-2133 / BP-1</strain>
    </source>
</reference>
<dbReference type="STRING" id="197221.gene:10747863"/>
<proteinExistence type="predicted"/>
<dbReference type="Proteomes" id="UP000000440">
    <property type="component" value="Chromosome"/>
</dbReference>
<evidence type="ECO:0000313" key="2">
    <source>
        <dbReference type="Proteomes" id="UP000000440"/>
    </source>
</evidence>
<dbReference type="EMBL" id="BA000039">
    <property type="protein sequence ID" value="BAC08819.1"/>
    <property type="molecule type" value="Genomic_DNA"/>
</dbReference>
<organism evidence="1 2">
    <name type="scientific">Thermosynechococcus vestitus (strain NIES-2133 / IAM M-273 / BP-1)</name>
    <dbReference type="NCBI Taxonomy" id="197221"/>
    <lineage>
        <taxon>Bacteria</taxon>
        <taxon>Bacillati</taxon>
        <taxon>Cyanobacteriota</taxon>
        <taxon>Cyanophyceae</taxon>
        <taxon>Acaryochloridales</taxon>
        <taxon>Thermosynechococcaceae</taxon>
        <taxon>Thermosynechococcus</taxon>
    </lineage>
</organism>
<protein>
    <submittedName>
        <fullName evidence="1">Tlr1267 protein</fullName>
    </submittedName>
</protein>